<evidence type="ECO:0000313" key="4">
    <source>
        <dbReference type="EMBL" id="GEU55782.1"/>
    </source>
</evidence>
<evidence type="ECO:0000259" key="3">
    <source>
        <dbReference type="PROSITE" id="PS50158"/>
    </source>
</evidence>
<proteinExistence type="predicted"/>
<feature type="compositionally biased region" description="Basic and acidic residues" evidence="2">
    <location>
        <begin position="1"/>
        <end position="17"/>
    </location>
</feature>
<feature type="region of interest" description="Disordered" evidence="2">
    <location>
        <begin position="1"/>
        <end position="22"/>
    </location>
</feature>
<dbReference type="AlphaFoldDB" id="A0A6L2L4W6"/>
<protein>
    <recommendedName>
        <fullName evidence="3">CCHC-type domain-containing protein</fullName>
    </recommendedName>
</protein>
<dbReference type="InterPro" id="IPR036875">
    <property type="entry name" value="Znf_CCHC_sf"/>
</dbReference>
<keyword evidence="1" id="KW-0862">Zinc</keyword>
<dbReference type="InterPro" id="IPR001878">
    <property type="entry name" value="Znf_CCHC"/>
</dbReference>
<dbReference type="Pfam" id="PF00098">
    <property type="entry name" value="zf-CCHC"/>
    <property type="match status" value="1"/>
</dbReference>
<accession>A0A6L2L4W6</accession>
<name>A0A6L2L4W6_TANCI</name>
<feature type="region of interest" description="Disordered" evidence="2">
    <location>
        <begin position="81"/>
        <end position="104"/>
    </location>
</feature>
<organism evidence="4">
    <name type="scientific">Tanacetum cinerariifolium</name>
    <name type="common">Dalmatian daisy</name>
    <name type="synonym">Chrysanthemum cinerariifolium</name>
    <dbReference type="NCBI Taxonomy" id="118510"/>
    <lineage>
        <taxon>Eukaryota</taxon>
        <taxon>Viridiplantae</taxon>
        <taxon>Streptophyta</taxon>
        <taxon>Embryophyta</taxon>
        <taxon>Tracheophyta</taxon>
        <taxon>Spermatophyta</taxon>
        <taxon>Magnoliopsida</taxon>
        <taxon>eudicotyledons</taxon>
        <taxon>Gunneridae</taxon>
        <taxon>Pentapetalae</taxon>
        <taxon>asterids</taxon>
        <taxon>campanulids</taxon>
        <taxon>Asterales</taxon>
        <taxon>Asteraceae</taxon>
        <taxon>Asteroideae</taxon>
        <taxon>Anthemideae</taxon>
        <taxon>Anthemidinae</taxon>
        <taxon>Tanacetum</taxon>
    </lineage>
</organism>
<dbReference type="EMBL" id="BKCJ010003553">
    <property type="protein sequence ID" value="GEU55782.1"/>
    <property type="molecule type" value="Genomic_DNA"/>
</dbReference>
<dbReference type="Gene3D" id="4.10.60.10">
    <property type="entry name" value="Zinc finger, CCHC-type"/>
    <property type="match status" value="1"/>
</dbReference>
<evidence type="ECO:0000256" key="1">
    <source>
        <dbReference type="PROSITE-ProRule" id="PRU00047"/>
    </source>
</evidence>
<dbReference type="SMART" id="SM00343">
    <property type="entry name" value="ZnF_C2HC"/>
    <property type="match status" value="1"/>
</dbReference>
<sequence>MKETPYELLKDEQKKQLGENNNAKMTVYNALPHKEYDRVFMYKTAKELFGNLKVYEMVLDNDGVASKTIKEKVKSLALKAKVTKEQTSDDSDSQGRSDEKEEAKTFNLMAKNFRKFFRKGNRFGRDNRFGNGANSFGNKGGENSRQKEVCYNCGVDGHFTSECKNPKENKAFVGRAWSDSEDEDEPQNDVTCLMEIGSQEVQPDPSISNNDLDIVDLQKENVELLKFSQDFSKTYEKLLQKKRALEKEFKTF</sequence>
<feature type="compositionally biased region" description="Basic and acidic residues" evidence="2">
    <location>
        <begin position="82"/>
        <end position="104"/>
    </location>
</feature>
<evidence type="ECO:0000256" key="2">
    <source>
        <dbReference type="SAM" id="MobiDB-lite"/>
    </source>
</evidence>
<dbReference type="GO" id="GO:0003676">
    <property type="term" value="F:nucleic acid binding"/>
    <property type="evidence" value="ECO:0007669"/>
    <property type="project" value="InterPro"/>
</dbReference>
<comment type="caution">
    <text evidence="4">The sequence shown here is derived from an EMBL/GenBank/DDBJ whole genome shotgun (WGS) entry which is preliminary data.</text>
</comment>
<keyword evidence="1" id="KW-0479">Metal-binding</keyword>
<keyword evidence="1" id="KW-0863">Zinc-finger</keyword>
<gene>
    <name evidence="4" type="ORF">Tci_027760</name>
</gene>
<feature type="domain" description="CCHC-type" evidence="3">
    <location>
        <begin position="150"/>
        <end position="165"/>
    </location>
</feature>
<dbReference type="GO" id="GO:0008270">
    <property type="term" value="F:zinc ion binding"/>
    <property type="evidence" value="ECO:0007669"/>
    <property type="project" value="UniProtKB-KW"/>
</dbReference>
<reference evidence="4" key="1">
    <citation type="journal article" date="2019" name="Sci. Rep.">
        <title>Draft genome of Tanacetum cinerariifolium, the natural source of mosquito coil.</title>
        <authorList>
            <person name="Yamashiro T."/>
            <person name="Shiraishi A."/>
            <person name="Satake H."/>
            <person name="Nakayama K."/>
        </authorList>
    </citation>
    <scope>NUCLEOTIDE SEQUENCE</scope>
</reference>
<dbReference type="SUPFAM" id="SSF57756">
    <property type="entry name" value="Retrovirus zinc finger-like domains"/>
    <property type="match status" value="1"/>
</dbReference>
<dbReference type="PROSITE" id="PS50158">
    <property type="entry name" value="ZF_CCHC"/>
    <property type="match status" value="1"/>
</dbReference>